<dbReference type="InterPro" id="IPR011604">
    <property type="entry name" value="PDDEXK-like_dom_sf"/>
</dbReference>
<dbReference type="Proteomes" id="UP000254869">
    <property type="component" value="Unassembled WGS sequence"/>
</dbReference>
<dbReference type="GO" id="GO:0004519">
    <property type="term" value="F:endonuclease activity"/>
    <property type="evidence" value="ECO:0007669"/>
    <property type="project" value="UniProtKB-KW"/>
</dbReference>
<keyword evidence="3" id="KW-0255">Endonuclease</keyword>
<feature type="region of interest" description="Disordered" evidence="1">
    <location>
        <begin position="318"/>
        <end position="342"/>
    </location>
</feature>
<organism evidence="3 4">
    <name type="scientific">Nocardia pseudobrasiliensis</name>
    <dbReference type="NCBI Taxonomy" id="45979"/>
    <lineage>
        <taxon>Bacteria</taxon>
        <taxon>Bacillati</taxon>
        <taxon>Actinomycetota</taxon>
        <taxon>Actinomycetes</taxon>
        <taxon>Mycobacteriales</taxon>
        <taxon>Nocardiaceae</taxon>
        <taxon>Nocardia</taxon>
    </lineage>
</organism>
<dbReference type="InterPro" id="IPR011335">
    <property type="entry name" value="Restrct_endonuc-II-like"/>
</dbReference>
<evidence type="ECO:0000259" key="2">
    <source>
        <dbReference type="Pfam" id="PF09588"/>
    </source>
</evidence>
<dbReference type="SUPFAM" id="SSF52980">
    <property type="entry name" value="Restriction endonuclease-like"/>
    <property type="match status" value="1"/>
</dbReference>
<dbReference type="NCBIfam" id="TIGR03033">
    <property type="entry name" value="phage_rel_nuc"/>
    <property type="match status" value="1"/>
</dbReference>
<dbReference type="InterPro" id="IPR019080">
    <property type="entry name" value="YqaJ_viral_recombinase"/>
</dbReference>
<sequence>MKRPPAARRTMDAIRAATPPNQSTKDPVTSHTSQPINGCAVPLGRFRAGSPEWHTARTTGLGGSEIAAVLGLSPWESYWSLWHRKQNLLPPVRENLYMRMGSLFEPVIYDHYERELLPPDHTMTTGWTYRHIDRPWMIANPDGLIWNPDGDLVDGIEIKCAARDHQWGPEGTDAIPIYYKTQICWYCIVLGLDGMNLRVVFGVGDWRTYRYEPTAEDIDTLITAGADFMAALAARQPPNLDSHLMTYEAVRTLHPEIDGSTIQISADLADRWWTAQAEFATAERQLQHVRNELADTMGDAWRAQCGDQTLAWRQRPRGNGVPFLKSAPNPHHGSITEALPKG</sequence>
<evidence type="ECO:0000313" key="4">
    <source>
        <dbReference type="Proteomes" id="UP000254869"/>
    </source>
</evidence>
<comment type="caution">
    <text evidence="3">The sequence shown here is derived from an EMBL/GenBank/DDBJ whole genome shotgun (WGS) entry which is preliminary data.</text>
</comment>
<feature type="region of interest" description="Disordered" evidence="1">
    <location>
        <begin position="1"/>
        <end position="36"/>
    </location>
</feature>
<protein>
    <submittedName>
        <fullName evidence="3">Putative phage-type endonuclease</fullName>
    </submittedName>
</protein>
<keyword evidence="4" id="KW-1185">Reference proteome</keyword>
<feature type="compositionally biased region" description="Polar residues" evidence="1">
    <location>
        <begin position="19"/>
        <end position="36"/>
    </location>
</feature>
<dbReference type="STRING" id="1210086.GCA_001613105_04068"/>
<accession>A0A370I8J3</accession>
<dbReference type="AlphaFoldDB" id="A0A370I8J3"/>
<name>A0A370I8J3_9NOCA</name>
<dbReference type="Pfam" id="PF09588">
    <property type="entry name" value="YqaJ"/>
    <property type="match status" value="1"/>
</dbReference>
<proteinExistence type="predicted"/>
<gene>
    <name evidence="3" type="ORF">DFR76_10519</name>
</gene>
<evidence type="ECO:0000256" key="1">
    <source>
        <dbReference type="SAM" id="MobiDB-lite"/>
    </source>
</evidence>
<evidence type="ECO:0000313" key="3">
    <source>
        <dbReference type="EMBL" id="RDI65704.1"/>
    </source>
</evidence>
<keyword evidence="3" id="KW-0540">Nuclease</keyword>
<keyword evidence="3" id="KW-0378">Hydrolase</keyword>
<dbReference type="EMBL" id="QQBC01000005">
    <property type="protein sequence ID" value="RDI65704.1"/>
    <property type="molecule type" value="Genomic_DNA"/>
</dbReference>
<feature type="domain" description="YqaJ viral recombinase" evidence="2">
    <location>
        <begin position="52"/>
        <end position="190"/>
    </location>
</feature>
<dbReference type="Gene3D" id="3.90.320.10">
    <property type="match status" value="1"/>
</dbReference>
<reference evidence="3 4" key="1">
    <citation type="submission" date="2018-07" db="EMBL/GenBank/DDBJ databases">
        <title>Genomic Encyclopedia of Type Strains, Phase IV (KMG-IV): sequencing the most valuable type-strain genomes for metagenomic binning, comparative biology and taxonomic classification.</title>
        <authorList>
            <person name="Goeker M."/>
        </authorList>
    </citation>
    <scope>NUCLEOTIDE SEQUENCE [LARGE SCALE GENOMIC DNA]</scope>
    <source>
        <strain evidence="3 4">DSM 44290</strain>
    </source>
</reference>
<dbReference type="InterPro" id="IPR017482">
    <property type="entry name" value="Lambda-type_endonuclease"/>
</dbReference>